<dbReference type="InterPro" id="IPR016181">
    <property type="entry name" value="Acyl_CoA_acyltransferase"/>
</dbReference>
<keyword evidence="3" id="KW-1185">Reference proteome</keyword>
<evidence type="ECO:0000313" key="3">
    <source>
        <dbReference type="Proteomes" id="UP000594637"/>
    </source>
</evidence>
<reference evidence="2 3" key="1">
    <citation type="submission" date="2020-11" db="EMBL/GenBank/DDBJ databases">
        <title>Actinomyces sp. ZJ750.</title>
        <authorList>
            <person name="Zhou J."/>
        </authorList>
    </citation>
    <scope>NUCLEOTIDE SEQUENCE [LARGE SCALE GENOMIC DNA]</scope>
    <source>
        <strain evidence="2 3">ZJ750</strain>
    </source>
</reference>
<dbReference type="Pfam" id="PF00583">
    <property type="entry name" value="Acetyltransf_1"/>
    <property type="match status" value="1"/>
</dbReference>
<dbReference type="SUPFAM" id="SSF55729">
    <property type="entry name" value="Acyl-CoA N-acyltransferases (Nat)"/>
    <property type="match status" value="1"/>
</dbReference>
<proteinExistence type="predicted"/>
<gene>
    <name evidence="2" type="ORF">ID810_02695</name>
</gene>
<feature type="domain" description="N-acetyltransferase" evidence="1">
    <location>
        <begin position="67"/>
        <end position="215"/>
    </location>
</feature>
<dbReference type="PANTHER" id="PTHR42791:SF1">
    <property type="entry name" value="N-ACETYLTRANSFERASE DOMAIN-CONTAINING PROTEIN"/>
    <property type="match status" value="1"/>
</dbReference>
<dbReference type="PROSITE" id="PS51186">
    <property type="entry name" value="GNAT"/>
    <property type="match status" value="1"/>
</dbReference>
<dbReference type="GO" id="GO:0016747">
    <property type="term" value="F:acyltransferase activity, transferring groups other than amino-acyl groups"/>
    <property type="evidence" value="ECO:0007669"/>
    <property type="project" value="InterPro"/>
</dbReference>
<dbReference type="PANTHER" id="PTHR42791">
    <property type="entry name" value="GNAT FAMILY ACETYLTRANSFERASE"/>
    <property type="match status" value="1"/>
</dbReference>
<dbReference type="AlphaFoldDB" id="A0A7T0LMH2"/>
<organism evidence="2 3">
    <name type="scientific">Actinomyces respiraculi</name>
    <dbReference type="NCBI Taxonomy" id="2744574"/>
    <lineage>
        <taxon>Bacteria</taxon>
        <taxon>Bacillati</taxon>
        <taxon>Actinomycetota</taxon>
        <taxon>Actinomycetes</taxon>
        <taxon>Actinomycetales</taxon>
        <taxon>Actinomycetaceae</taxon>
        <taxon>Actinomyces</taxon>
    </lineage>
</organism>
<dbReference type="KEGG" id="arep:ID810_02695"/>
<dbReference type="Gene3D" id="3.40.630.30">
    <property type="match status" value="1"/>
</dbReference>
<sequence>MAIRPGGPADLDVVVGLLTDVFLIDPLMSAIAAAAPSPRTALEHLHRVELADRYLSADAARRAGSVVDLAVAIGSDGEERVLGVALWDAPVPPGAQGDPAGPLGPGDAPPAGIDRALLGDAWGLVLLDGAQCEAARPEQPHWYLYMVAVAPQARGSGTGTALLRHGLERVDAGGDVAHLESTSPGSRRLYERLGFRRVAVLDHEPLPVYWAMTRPAHPAHPARPSGRG</sequence>
<dbReference type="CDD" id="cd04301">
    <property type="entry name" value="NAT_SF"/>
    <property type="match status" value="1"/>
</dbReference>
<dbReference type="Proteomes" id="UP000594637">
    <property type="component" value="Chromosome"/>
</dbReference>
<evidence type="ECO:0000259" key="1">
    <source>
        <dbReference type="PROSITE" id="PS51186"/>
    </source>
</evidence>
<evidence type="ECO:0000313" key="2">
    <source>
        <dbReference type="EMBL" id="QPL06511.1"/>
    </source>
</evidence>
<accession>A0A7T0LMH2</accession>
<name>A0A7T0LMH2_9ACTO</name>
<keyword evidence="2" id="KW-0808">Transferase</keyword>
<protein>
    <submittedName>
        <fullName evidence="2">GNAT family N-acetyltransferase</fullName>
    </submittedName>
</protein>
<dbReference type="InterPro" id="IPR052523">
    <property type="entry name" value="Trichothecene_AcTrans"/>
</dbReference>
<dbReference type="InterPro" id="IPR000182">
    <property type="entry name" value="GNAT_dom"/>
</dbReference>
<dbReference type="EMBL" id="CP063989">
    <property type="protein sequence ID" value="QPL06511.1"/>
    <property type="molecule type" value="Genomic_DNA"/>
</dbReference>